<name>A0A1E7N8Y0_KITAU</name>
<organism evidence="3 4">
    <name type="scientific">Kitasatospora aureofaciens</name>
    <name type="common">Streptomyces aureofaciens</name>
    <dbReference type="NCBI Taxonomy" id="1894"/>
    <lineage>
        <taxon>Bacteria</taxon>
        <taxon>Bacillati</taxon>
        <taxon>Actinomycetota</taxon>
        <taxon>Actinomycetes</taxon>
        <taxon>Kitasatosporales</taxon>
        <taxon>Streptomycetaceae</taxon>
        <taxon>Kitasatospora</taxon>
    </lineage>
</organism>
<feature type="region of interest" description="Disordered" evidence="1">
    <location>
        <begin position="110"/>
        <end position="135"/>
    </location>
</feature>
<protein>
    <submittedName>
        <fullName evidence="3">Uncharacterized protein</fullName>
    </submittedName>
</protein>
<reference evidence="4" key="3">
    <citation type="submission" date="2016-08" db="EMBL/GenBank/DDBJ databases">
        <title>Sequencing, assembly and comparative genomics of S. aureofaciens ATCC 10762.</title>
        <authorList>
            <person name="Gradnigo J.S."/>
            <person name="Johnson N."/>
            <person name="Somerville G.A."/>
        </authorList>
    </citation>
    <scope>NUCLEOTIDE SEQUENCE [LARGE SCALE GENOMIC DNA]</scope>
    <source>
        <strain evidence="4">ATCC 10762 / DSM 40127 / CCM 3239 / JCM 4008 / LMG 5968 / NBRC 12843 / NCIMB 8234 / A-377</strain>
    </source>
</reference>
<comment type="caution">
    <text evidence="3">The sequence shown here is derived from an EMBL/GenBank/DDBJ whole genome shotgun (WGS) entry which is preliminary data.</text>
</comment>
<proteinExistence type="predicted"/>
<evidence type="ECO:0000313" key="3">
    <source>
        <dbReference type="EMBL" id="OEV37155.1"/>
    </source>
</evidence>
<reference evidence="3" key="4">
    <citation type="submission" date="2016-08" db="EMBL/GenBank/DDBJ databases">
        <title>Sequencing, Assembly and Comparative Genomics of S. aureofaciens ATCC 10762.</title>
        <authorList>
            <person name="Gradnigo J.S."/>
            <person name="Johnson N."/>
            <person name="Somerville G.A."/>
        </authorList>
    </citation>
    <scope>NUCLEOTIDE SEQUENCE [LARGE SCALE GENOMIC DNA]</scope>
    <source>
        <strain evidence="3">ATCC 10762</strain>
    </source>
</reference>
<dbReference type="GeneID" id="97488424"/>
<dbReference type="EMBL" id="JPRF03000021">
    <property type="protein sequence ID" value="OEV37155.1"/>
    <property type="molecule type" value="Genomic_DNA"/>
</dbReference>
<accession>A0A1E7N8Y0</accession>
<evidence type="ECO:0000256" key="1">
    <source>
        <dbReference type="SAM" id="MobiDB-lite"/>
    </source>
</evidence>
<evidence type="ECO:0000313" key="4">
    <source>
        <dbReference type="Proteomes" id="UP000037395"/>
    </source>
</evidence>
<dbReference type="EMBL" id="BMUB01000015">
    <property type="protein sequence ID" value="GGU93903.1"/>
    <property type="molecule type" value="Genomic_DNA"/>
</dbReference>
<dbReference type="AlphaFoldDB" id="A0A1E7N8Y0"/>
<accession>A0A8H9HX76</accession>
<evidence type="ECO:0000313" key="2">
    <source>
        <dbReference type="EMBL" id="GGU93903.1"/>
    </source>
</evidence>
<dbReference type="Proteomes" id="UP000037395">
    <property type="component" value="Unassembled WGS sequence"/>
</dbReference>
<reference evidence="2" key="5">
    <citation type="submission" date="2020-09" db="EMBL/GenBank/DDBJ databases">
        <authorList>
            <person name="Sun Q."/>
            <person name="Ohkuma M."/>
        </authorList>
    </citation>
    <scope>NUCLEOTIDE SEQUENCE</scope>
    <source>
        <strain evidence="2">JCM 4434</strain>
    </source>
</reference>
<keyword evidence="4" id="KW-1185">Reference proteome</keyword>
<dbReference type="Proteomes" id="UP000610124">
    <property type="component" value="Unassembled WGS sequence"/>
</dbReference>
<sequence length="135" mass="15202">MDRFQLRRALRAAGVPQPYYEIPGCPGGPQRADRYFLEERAGVWVVGVHERGERAVLERFTDEDRACRWLYDRLTDGGPAPVPAAPEEMDALLHDSDGIQRRAREQFERALAEARRRPLQEPAAADGPAEPPLSP</sequence>
<feature type="compositionally biased region" description="Basic and acidic residues" evidence="1">
    <location>
        <begin position="110"/>
        <end position="119"/>
    </location>
</feature>
<gene>
    <name evidence="2" type="ORF">GCM10010502_54410</name>
    <name evidence="3" type="ORF">HS99_0004875</name>
</gene>
<reference evidence="3 4" key="2">
    <citation type="submission" date="2014-07" db="EMBL/GenBank/DDBJ databases">
        <authorList>
            <person name="Zhang J.E."/>
            <person name="Yang H."/>
            <person name="Guo J."/>
            <person name="Deng Z."/>
            <person name="Luo H."/>
            <person name="Luo M."/>
            <person name="Zhao B."/>
        </authorList>
    </citation>
    <scope>NUCLEOTIDE SEQUENCE [LARGE SCALE GENOMIC DNA]</scope>
    <source>
        <strain evidence="3">ATCC 10762</strain>
        <strain evidence="4">ATCC 10762 / DSM 40127 / CCM 3239 / JCM 4008 / LMG 5968 / NBRC 12843 / NCIMB 8234 / A-377</strain>
    </source>
</reference>
<reference evidence="2" key="1">
    <citation type="journal article" date="2014" name="Int. J. Syst. Evol. Microbiol.">
        <title>Complete genome sequence of Corynebacterium casei LMG S-19264T (=DSM 44701T), isolated from a smear-ripened cheese.</title>
        <authorList>
            <consortium name="US DOE Joint Genome Institute (JGI-PGF)"/>
            <person name="Walter F."/>
            <person name="Albersmeier A."/>
            <person name="Kalinowski J."/>
            <person name="Ruckert C."/>
        </authorList>
    </citation>
    <scope>NUCLEOTIDE SEQUENCE</scope>
    <source>
        <strain evidence="2">JCM 4434</strain>
    </source>
</reference>
<dbReference type="RefSeq" id="WP_046386668.1">
    <property type="nucleotide sequence ID" value="NZ_BMUB01000015.1"/>
</dbReference>